<dbReference type="GO" id="GO:0005634">
    <property type="term" value="C:nucleus"/>
    <property type="evidence" value="ECO:0007669"/>
    <property type="project" value="TreeGrafter"/>
</dbReference>
<dbReference type="GO" id="GO:0003729">
    <property type="term" value="F:mRNA binding"/>
    <property type="evidence" value="ECO:0007669"/>
    <property type="project" value="TreeGrafter"/>
</dbReference>
<dbReference type="Proteomes" id="UP000789739">
    <property type="component" value="Unassembled WGS sequence"/>
</dbReference>
<dbReference type="Pfam" id="PF00076">
    <property type="entry name" value="RRM_1"/>
    <property type="match status" value="3"/>
</dbReference>
<dbReference type="PANTHER" id="PTHR23003:SF64">
    <property type="entry name" value="RRM DOMAIN-CONTAINING PROTEIN"/>
    <property type="match status" value="1"/>
</dbReference>
<dbReference type="InterPro" id="IPR050374">
    <property type="entry name" value="RRT5_SRSF_SR"/>
</dbReference>
<evidence type="ECO:0000259" key="4">
    <source>
        <dbReference type="PROSITE" id="PS50102"/>
    </source>
</evidence>
<dbReference type="FunFam" id="3.30.70.330:FF:000145">
    <property type="entry name" value="Putative RNP domain-containing protein"/>
    <property type="match status" value="2"/>
</dbReference>
<proteinExistence type="predicted"/>
<dbReference type="PROSITE" id="PS50102">
    <property type="entry name" value="RRM"/>
    <property type="match status" value="3"/>
</dbReference>
<keyword evidence="1 2" id="KW-0694">RNA-binding</keyword>
<protein>
    <submittedName>
        <fullName evidence="5">6700_t:CDS:1</fullName>
    </submittedName>
</protein>
<dbReference type="InterPro" id="IPR035979">
    <property type="entry name" value="RBD_domain_sf"/>
</dbReference>
<keyword evidence="6" id="KW-1185">Reference proteome</keyword>
<evidence type="ECO:0000313" key="6">
    <source>
        <dbReference type="Proteomes" id="UP000789739"/>
    </source>
</evidence>
<name>A0A9N8W5V2_9GLOM</name>
<feature type="region of interest" description="Disordered" evidence="3">
    <location>
        <begin position="165"/>
        <end position="193"/>
    </location>
</feature>
<dbReference type="InterPro" id="IPR000504">
    <property type="entry name" value="RRM_dom"/>
</dbReference>
<feature type="compositionally biased region" description="Low complexity" evidence="3">
    <location>
        <begin position="631"/>
        <end position="694"/>
    </location>
</feature>
<comment type="caution">
    <text evidence="5">The sequence shown here is derived from an EMBL/GenBank/DDBJ whole genome shotgun (WGS) entry which is preliminary data.</text>
</comment>
<organism evidence="5 6">
    <name type="scientific">Paraglomus brasilianum</name>
    <dbReference type="NCBI Taxonomy" id="144538"/>
    <lineage>
        <taxon>Eukaryota</taxon>
        <taxon>Fungi</taxon>
        <taxon>Fungi incertae sedis</taxon>
        <taxon>Mucoromycota</taxon>
        <taxon>Glomeromycotina</taxon>
        <taxon>Glomeromycetes</taxon>
        <taxon>Paraglomerales</taxon>
        <taxon>Paraglomeraceae</taxon>
        <taxon>Paraglomus</taxon>
    </lineage>
</organism>
<evidence type="ECO:0000256" key="2">
    <source>
        <dbReference type="PROSITE-ProRule" id="PRU00176"/>
    </source>
</evidence>
<dbReference type="PANTHER" id="PTHR23003">
    <property type="entry name" value="RNA RECOGNITION MOTIF RRM DOMAIN CONTAINING PROTEIN"/>
    <property type="match status" value="1"/>
</dbReference>
<evidence type="ECO:0000256" key="1">
    <source>
        <dbReference type="ARBA" id="ARBA00022884"/>
    </source>
</evidence>
<feature type="domain" description="RRM" evidence="4">
    <location>
        <begin position="1"/>
        <end position="79"/>
    </location>
</feature>
<dbReference type="InterPro" id="IPR012677">
    <property type="entry name" value="Nucleotide-bd_a/b_plait_sf"/>
</dbReference>
<sequence>MLYVHYYICIITVGWQDLKDLFRTAGNVQRANIMQGRDGRSKGHGIVLFATVADAQKAIAAFDGHEWYGRRLEVREDRSAMDYPPPPPRTESANANSQTDMSLYEDNDVSTTPNGLSAASTEINNGASSSSQPSSPIEYVSVNDNININGTNVNANINAIVNGSASNQDDPAVTNGTTTAVSSATSSPTTNVSNANGLKDVGSIVQRQLFVGNLPFRVRWQDLKDLFRKAGNVIRADVAMGYDNRSKGHGTVLFATVDDAKSAIAMFHSYNWQGRVLEVREDRGYVEQSSKTVNNGHNQYDMNRHMTEPLITHPTSHYAHGAPMLAPGAMYYPHRNMQAPPANNYAGRFLFVGNLPFNCQWQDLKDLFRAAGNIIRADVSTNYDGRSRGFGTVLFATPEDAQNAVGMFNGYEYNGRALRVHFDKYTLPQMHPHNPPHPHMAPPAVHPHHRHPPMMANIAPHNFHLGHHPPMHHPHFMAPTMGPFSPPLANPSLTSPPYPTTYNPLAHLGTPNSANSNATSFQQIGVVANSHATTSQSTAATPISQDQTLQPVQSTQFPSFGPIGKNSAGQSNAISATLAAVGSFSSLGTNGLALSGVNGTDTAYGTDAIPSLASSMAGTIGSGLGSMNSTNTSNTTYVHHSSNPSVSSTTSTSSTLSSVGVHSSASSTTAVEPSTSPTKASLLSSSASTPTSTTVQPDPVSSTPPSNASSIVVSTALWDTATGMLTSSGGGNGNNNTSTAVANVMMSALTGMTTGLEKAAAGGAAVVPQPMAIPAGAAREVFGRSM</sequence>
<dbReference type="OrthoDB" id="1049195at2759"/>
<reference evidence="5" key="1">
    <citation type="submission" date="2021-06" db="EMBL/GenBank/DDBJ databases">
        <authorList>
            <person name="Kallberg Y."/>
            <person name="Tangrot J."/>
            <person name="Rosling A."/>
        </authorList>
    </citation>
    <scope>NUCLEOTIDE SEQUENCE</scope>
    <source>
        <strain evidence="5">BR232B</strain>
    </source>
</reference>
<gene>
    <name evidence="5" type="ORF">PBRASI_LOCUS1118</name>
</gene>
<accession>A0A9N8W5V2</accession>
<feature type="domain" description="RRM" evidence="4">
    <location>
        <begin position="207"/>
        <end position="284"/>
    </location>
</feature>
<dbReference type="AlphaFoldDB" id="A0A9N8W5V2"/>
<evidence type="ECO:0000313" key="5">
    <source>
        <dbReference type="EMBL" id="CAG8472013.1"/>
    </source>
</evidence>
<dbReference type="GO" id="GO:0005737">
    <property type="term" value="C:cytoplasm"/>
    <property type="evidence" value="ECO:0007669"/>
    <property type="project" value="TreeGrafter"/>
</dbReference>
<feature type="compositionally biased region" description="Polar residues" evidence="3">
    <location>
        <begin position="695"/>
        <end position="708"/>
    </location>
</feature>
<dbReference type="SMART" id="SM00360">
    <property type="entry name" value="RRM"/>
    <property type="match status" value="3"/>
</dbReference>
<dbReference type="GO" id="GO:1990904">
    <property type="term" value="C:ribonucleoprotein complex"/>
    <property type="evidence" value="ECO:0007669"/>
    <property type="project" value="TreeGrafter"/>
</dbReference>
<feature type="region of interest" description="Disordered" evidence="3">
    <location>
        <begin position="104"/>
        <end position="136"/>
    </location>
</feature>
<dbReference type="EMBL" id="CAJVPI010000067">
    <property type="protein sequence ID" value="CAG8472013.1"/>
    <property type="molecule type" value="Genomic_DNA"/>
</dbReference>
<feature type="compositionally biased region" description="Polar residues" evidence="3">
    <location>
        <begin position="109"/>
        <end position="127"/>
    </location>
</feature>
<feature type="region of interest" description="Disordered" evidence="3">
    <location>
        <begin position="631"/>
        <end position="708"/>
    </location>
</feature>
<feature type="domain" description="RRM" evidence="4">
    <location>
        <begin position="348"/>
        <end position="425"/>
    </location>
</feature>
<dbReference type="Gene3D" id="3.30.70.330">
    <property type="match status" value="3"/>
</dbReference>
<evidence type="ECO:0000256" key="3">
    <source>
        <dbReference type="SAM" id="MobiDB-lite"/>
    </source>
</evidence>
<dbReference type="SUPFAM" id="SSF54928">
    <property type="entry name" value="RNA-binding domain, RBD"/>
    <property type="match status" value="3"/>
</dbReference>